<evidence type="ECO:0000313" key="7">
    <source>
        <dbReference type="EMBL" id="KAK4286035.1"/>
    </source>
</evidence>
<gene>
    <name evidence="7" type="ORF">QN277_002648</name>
</gene>
<keyword evidence="8" id="KW-1185">Reference proteome</keyword>
<proteinExistence type="predicted"/>
<dbReference type="AlphaFoldDB" id="A0AAE1N9S8"/>
<evidence type="ECO:0000256" key="3">
    <source>
        <dbReference type="ARBA" id="ARBA00022842"/>
    </source>
</evidence>
<comment type="cofactor">
    <cofactor evidence="1">
        <name>Mg(2+)</name>
        <dbReference type="ChEBI" id="CHEBI:18420"/>
    </cofactor>
</comment>
<dbReference type="InterPro" id="IPR005630">
    <property type="entry name" value="Terpene_synthase_metal-bd"/>
</dbReference>
<name>A0AAE1N9S8_9FABA</name>
<dbReference type="GO" id="GO:0000287">
    <property type="term" value="F:magnesium ion binding"/>
    <property type="evidence" value="ECO:0007669"/>
    <property type="project" value="InterPro"/>
</dbReference>
<evidence type="ECO:0000313" key="8">
    <source>
        <dbReference type="Proteomes" id="UP001293593"/>
    </source>
</evidence>
<dbReference type="SFLD" id="SFLDG01019">
    <property type="entry name" value="Terpene_Cyclase_Like_1_C_Termi"/>
    <property type="match status" value="1"/>
</dbReference>
<dbReference type="Pfam" id="PF03936">
    <property type="entry name" value="Terpene_synth_C"/>
    <property type="match status" value="1"/>
</dbReference>
<evidence type="ECO:0000259" key="6">
    <source>
        <dbReference type="Pfam" id="PF03936"/>
    </source>
</evidence>
<evidence type="ECO:0000256" key="1">
    <source>
        <dbReference type="ARBA" id="ARBA00001946"/>
    </source>
</evidence>
<keyword evidence="3" id="KW-0460">Magnesium</keyword>
<evidence type="ECO:0000259" key="5">
    <source>
        <dbReference type="Pfam" id="PF01397"/>
    </source>
</evidence>
<dbReference type="PANTHER" id="PTHR31225">
    <property type="entry name" value="OS04G0344100 PROTEIN-RELATED"/>
    <property type="match status" value="1"/>
</dbReference>
<dbReference type="InterPro" id="IPR001906">
    <property type="entry name" value="Terpene_synth_N"/>
</dbReference>
<accession>A0AAE1N9S8</accession>
<dbReference type="FunFam" id="1.10.600.10:FF:000007">
    <property type="entry name" value="Isoprene synthase, chloroplastic"/>
    <property type="match status" value="1"/>
</dbReference>
<dbReference type="CDD" id="cd00684">
    <property type="entry name" value="Terpene_cyclase_plant_C1"/>
    <property type="match status" value="1"/>
</dbReference>
<dbReference type="Gene3D" id="1.50.10.130">
    <property type="entry name" value="Terpene synthase, N-terminal domain"/>
    <property type="match status" value="1"/>
</dbReference>
<dbReference type="InterPro" id="IPR044814">
    <property type="entry name" value="Terpene_cyclase_plant_C1"/>
</dbReference>
<feature type="domain" description="Terpene synthase metal-binding" evidence="6">
    <location>
        <begin position="260"/>
        <end position="499"/>
    </location>
</feature>
<protein>
    <submittedName>
        <fullName evidence="7">Uncharacterized protein</fullName>
    </submittedName>
</protein>
<dbReference type="GO" id="GO:0080027">
    <property type="term" value="P:response to herbivore"/>
    <property type="evidence" value="ECO:0007669"/>
    <property type="project" value="UniProtKB-ARBA"/>
</dbReference>
<sequence>MSLVTSPLVASSHCPRRSANYHPSIWGDHFTQYASQSLEVPDKMEVQRKMLKEEVRNMLALPTKILVAKMNLIDSIQRLGVSYHFELEIDDILQQIHDTYVENGVITLEEDLHTLALLFRLLRQHGHRVSPPDVFEKFKDGQGNIREGLATDVEGMLSLHEAAHLRVHGEDILDDALAFTSSHLESMSIRLNPSLAAKVKHSLRHPLRKNLPRLEAWRYISSYQDDPSHHETLLAFAKLDFNMLQKLHRNELGNISKWWKELGFRTKLPFARDRLVECYFWILGVFYEPCYVLGRRITTKVICIASVLDDIYDVYGTIEELQLFTTAIERWDIKCQELLPEYMRICYQAILDVYDEIKQEITKEGREFCIQYAKDEMKSLVQAYFVEAKWYNSNYTPTMEEYMDNALVSSGYRMVMAITFIGMGPIATEQVFEWLSSNPKIVRTSQIISRLMDDIVSNEDEQKRGDVASAIECYVKQHGVQREIAIDEFKRQVVSAWKDINEQLLEPLQVPRPLLMRILNLTRVMDVLYTDSDGYTDSAKSTKHHITALFLHTFPLSKREDHS</sequence>
<dbReference type="Pfam" id="PF01397">
    <property type="entry name" value="Terpene_synth"/>
    <property type="match status" value="1"/>
</dbReference>
<dbReference type="EMBL" id="JAWXYG010000001">
    <property type="protein sequence ID" value="KAK4286035.1"/>
    <property type="molecule type" value="Genomic_DNA"/>
</dbReference>
<keyword evidence="2" id="KW-0479">Metal-binding</keyword>
<dbReference type="GO" id="GO:0016102">
    <property type="term" value="P:diterpenoid biosynthetic process"/>
    <property type="evidence" value="ECO:0007669"/>
    <property type="project" value="InterPro"/>
</dbReference>
<dbReference type="InterPro" id="IPR008930">
    <property type="entry name" value="Terpenoid_cyclase/PrenylTrfase"/>
</dbReference>
<dbReference type="FunFam" id="1.50.10.130:FF:000001">
    <property type="entry name" value="Isoprene synthase, chloroplastic"/>
    <property type="match status" value="1"/>
</dbReference>
<dbReference type="GO" id="GO:0009611">
    <property type="term" value="P:response to wounding"/>
    <property type="evidence" value="ECO:0007669"/>
    <property type="project" value="UniProtKB-ARBA"/>
</dbReference>
<dbReference type="SFLD" id="SFLDS00005">
    <property type="entry name" value="Isoprenoid_Synthase_Type_I"/>
    <property type="match status" value="1"/>
</dbReference>
<dbReference type="SUPFAM" id="SSF48576">
    <property type="entry name" value="Terpenoid synthases"/>
    <property type="match status" value="1"/>
</dbReference>
<organism evidence="7 8">
    <name type="scientific">Acacia crassicarpa</name>
    <name type="common">northern wattle</name>
    <dbReference type="NCBI Taxonomy" id="499986"/>
    <lineage>
        <taxon>Eukaryota</taxon>
        <taxon>Viridiplantae</taxon>
        <taxon>Streptophyta</taxon>
        <taxon>Embryophyta</taxon>
        <taxon>Tracheophyta</taxon>
        <taxon>Spermatophyta</taxon>
        <taxon>Magnoliopsida</taxon>
        <taxon>eudicotyledons</taxon>
        <taxon>Gunneridae</taxon>
        <taxon>Pentapetalae</taxon>
        <taxon>rosids</taxon>
        <taxon>fabids</taxon>
        <taxon>Fabales</taxon>
        <taxon>Fabaceae</taxon>
        <taxon>Caesalpinioideae</taxon>
        <taxon>mimosoid clade</taxon>
        <taxon>Acacieae</taxon>
        <taxon>Acacia</taxon>
    </lineage>
</organism>
<dbReference type="InterPro" id="IPR050148">
    <property type="entry name" value="Terpene_synthase-like"/>
</dbReference>
<dbReference type="PANTHER" id="PTHR31225:SF221">
    <property type="entry name" value="(-)-GERMACRENE D SYNTHASE"/>
    <property type="match status" value="1"/>
</dbReference>
<dbReference type="InterPro" id="IPR008949">
    <property type="entry name" value="Isoprenoid_synthase_dom_sf"/>
</dbReference>
<feature type="domain" description="Terpene synthase N-terminal" evidence="5">
    <location>
        <begin position="25"/>
        <end position="203"/>
    </location>
</feature>
<evidence type="ECO:0000256" key="4">
    <source>
        <dbReference type="ARBA" id="ARBA00023239"/>
    </source>
</evidence>
<evidence type="ECO:0000256" key="2">
    <source>
        <dbReference type="ARBA" id="ARBA00022723"/>
    </source>
</evidence>
<dbReference type="InterPro" id="IPR034741">
    <property type="entry name" value="Terpene_cyclase-like_1_C"/>
</dbReference>
<reference evidence="7" key="1">
    <citation type="submission" date="2023-10" db="EMBL/GenBank/DDBJ databases">
        <title>Chromosome-level genome of the transformable northern wattle, Acacia crassicarpa.</title>
        <authorList>
            <person name="Massaro I."/>
            <person name="Sinha N.R."/>
            <person name="Poethig S."/>
            <person name="Leichty A.R."/>
        </authorList>
    </citation>
    <scope>NUCLEOTIDE SEQUENCE</scope>
    <source>
        <strain evidence="7">Acra3RX</strain>
        <tissue evidence="7">Leaf</tissue>
    </source>
</reference>
<dbReference type="InterPro" id="IPR036965">
    <property type="entry name" value="Terpene_synth_N_sf"/>
</dbReference>
<dbReference type="Proteomes" id="UP001293593">
    <property type="component" value="Unassembled WGS sequence"/>
</dbReference>
<dbReference type="SUPFAM" id="SSF48239">
    <property type="entry name" value="Terpenoid cyclases/Protein prenyltransferases"/>
    <property type="match status" value="1"/>
</dbReference>
<keyword evidence="4" id="KW-0456">Lyase</keyword>
<dbReference type="Gene3D" id="1.10.600.10">
    <property type="entry name" value="Farnesyl Diphosphate Synthase"/>
    <property type="match status" value="1"/>
</dbReference>
<comment type="caution">
    <text evidence="7">The sequence shown here is derived from an EMBL/GenBank/DDBJ whole genome shotgun (WGS) entry which is preliminary data.</text>
</comment>
<dbReference type="GO" id="GO:0010333">
    <property type="term" value="F:terpene synthase activity"/>
    <property type="evidence" value="ECO:0007669"/>
    <property type="project" value="InterPro"/>
</dbReference>